<name>A0A9P4NLI9_9PEZI</name>
<dbReference type="AlphaFoldDB" id="A0A9P4NLI9"/>
<evidence type="ECO:0000313" key="2">
    <source>
        <dbReference type="Proteomes" id="UP000800235"/>
    </source>
</evidence>
<accession>A0A9P4NLI9</accession>
<evidence type="ECO:0000313" key="1">
    <source>
        <dbReference type="EMBL" id="KAF2426286.1"/>
    </source>
</evidence>
<comment type="caution">
    <text evidence="1">The sequence shown here is derived from an EMBL/GenBank/DDBJ whole genome shotgun (WGS) entry which is preliminary data.</text>
</comment>
<dbReference type="EMBL" id="MU007065">
    <property type="protein sequence ID" value="KAF2426286.1"/>
    <property type="molecule type" value="Genomic_DNA"/>
</dbReference>
<sequence length="170" mass="19856">MTRKRLHLKDVGHTRVLVLIFQNNPSLHANRFARIYLQNLTFNRMPTRSFFVPTRLFSEPITDVEANQVFKFLIPDCTEPLTLDERKRIIATVCASWRYIHEEMLIGRGAPLFQQNSAAISKEGRVRLVSPILAELRKDEAFMQKVELSGLISRFDLFLDAVREMILQRR</sequence>
<dbReference type="Proteomes" id="UP000800235">
    <property type="component" value="Unassembled WGS sequence"/>
</dbReference>
<keyword evidence="2" id="KW-1185">Reference proteome</keyword>
<proteinExistence type="predicted"/>
<protein>
    <submittedName>
        <fullName evidence="1">Uncharacterized protein</fullName>
    </submittedName>
</protein>
<gene>
    <name evidence="1" type="ORF">EJ08DRAFT_377370</name>
</gene>
<reference evidence="1" key="1">
    <citation type="journal article" date="2020" name="Stud. Mycol.">
        <title>101 Dothideomycetes genomes: a test case for predicting lifestyles and emergence of pathogens.</title>
        <authorList>
            <person name="Haridas S."/>
            <person name="Albert R."/>
            <person name="Binder M."/>
            <person name="Bloem J."/>
            <person name="Labutti K."/>
            <person name="Salamov A."/>
            <person name="Andreopoulos B."/>
            <person name="Baker S."/>
            <person name="Barry K."/>
            <person name="Bills G."/>
            <person name="Bluhm B."/>
            <person name="Cannon C."/>
            <person name="Castanera R."/>
            <person name="Culley D."/>
            <person name="Daum C."/>
            <person name="Ezra D."/>
            <person name="Gonzalez J."/>
            <person name="Henrissat B."/>
            <person name="Kuo A."/>
            <person name="Liang C."/>
            <person name="Lipzen A."/>
            <person name="Lutzoni F."/>
            <person name="Magnuson J."/>
            <person name="Mondo S."/>
            <person name="Nolan M."/>
            <person name="Ohm R."/>
            <person name="Pangilinan J."/>
            <person name="Park H.-J."/>
            <person name="Ramirez L."/>
            <person name="Alfaro M."/>
            <person name="Sun H."/>
            <person name="Tritt A."/>
            <person name="Yoshinaga Y."/>
            <person name="Zwiers L.-H."/>
            <person name="Turgeon B."/>
            <person name="Goodwin S."/>
            <person name="Spatafora J."/>
            <person name="Crous P."/>
            <person name="Grigoriev I."/>
        </authorList>
    </citation>
    <scope>NUCLEOTIDE SEQUENCE</scope>
    <source>
        <strain evidence="1">CBS 130266</strain>
    </source>
</reference>
<organism evidence="1 2">
    <name type="scientific">Tothia fuscella</name>
    <dbReference type="NCBI Taxonomy" id="1048955"/>
    <lineage>
        <taxon>Eukaryota</taxon>
        <taxon>Fungi</taxon>
        <taxon>Dikarya</taxon>
        <taxon>Ascomycota</taxon>
        <taxon>Pezizomycotina</taxon>
        <taxon>Dothideomycetes</taxon>
        <taxon>Pleosporomycetidae</taxon>
        <taxon>Venturiales</taxon>
        <taxon>Cylindrosympodiaceae</taxon>
        <taxon>Tothia</taxon>
    </lineage>
</organism>